<proteinExistence type="predicted"/>
<dbReference type="SUPFAM" id="SSF55729">
    <property type="entry name" value="Acyl-CoA N-acyltransferases (Nat)"/>
    <property type="match status" value="1"/>
</dbReference>
<reference evidence="2 3" key="1">
    <citation type="submission" date="2020-07" db="EMBL/GenBank/DDBJ databases">
        <title>Sequencing the genomes of 1000 actinobacteria strains.</title>
        <authorList>
            <person name="Klenk H.-P."/>
        </authorList>
    </citation>
    <scope>NUCLEOTIDE SEQUENCE [LARGE SCALE GENOMIC DNA]</scope>
    <source>
        <strain evidence="2 3">DSM 26341</strain>
    </source>
</reference>
<gene>
    <name evidence="2" type="ORF">BJY26_000838</name>
</gene>
<evidence type="ECO:0000259" key="1">
    <source>
        <dbReference type="PROSITE" id="PS51186"/>
    </source>
</evidence>
<organism evidence="2 3">
    <name type="scientific">Spelaeicoccus albus</name>
    <dbReference type="NCBI Taxonomy" id="1280376"/>
    <lineage>
        <taxon>Bacteria</taxon>
        <taxon>Bacillati</taxon>
        <taxon>Actinomycetota</taxon>
        <taxon>Actinomycetes</taxon>
        <taxon>Micrococcales</taxon>
        <taxon>Brevibacteriaceae</taxon>
        <taxon>Spelaeicoccus</taxon>
    </lineage>
</organism>
<dbReference type="Proteomes" id="UP000539111">
    <property type="component" value="Unassembled WGS sequence"/>
</dbReference>
<dbReference type="PROSITE" id="PS51186">
    <property type="entry name" value="GNAT"/>
    <property type="match status" value="1"/>
</dbReference>
<dbReference type="InterPro" id="IPR000182">
    <property type="entry name" value="GNAT_dom"/>
</dbReference>
<dbReference type="Pfam" id="PF13302">
    <property type="entry name" value="Acetyltransf_3"/>
    <property type="match status" value="1"/>
</dbReference>
<dbReference type="EMBL" id="JACBZP010000001">
    <property type="protein sequence ID" value="NYI66532.1"/>
    <property type="molecule type" value="Genomic_DNA"/>
</dbReference>
<dbReference type="AlphaFoldDB" id="A0A7Z0A8V7"/>
<name>A0A7Z0A8V7_9MICO</name>
<dbReference type="PANTHER" id="PTHR46067">
    <property type="entry name" value="ACYL-COA N-ACYLTRANSFERASES (NAT) SUPERFAMILY PROTEIN"/>
    <property type="match status" value="1"/>
</dbReference>
<dbReference type="GO" id="GO:0016747">
    <property type="term" value="F:acyltransferase activity, transferring groups other than amino-acyl groups"/>
    <property type="evidence" value="ECO:0007669"/>
    <property type="project" value="InterPro"/>
</dbReference>
<sequence length="188" mass="20270">MSAGPGRTAGLPWPESAPTSGNISLRRFNDCDIPMVMELSTDDYVPKTGTLPAHATEEQARAWIDRQLSRAEHGKGFSFAIAVEGNPVAVGQVGLWLTGLAQGRASVGYAISPSARGHGTAGRALRLAVKFAWTIPELHRIEALIEPWNAASIRTAESAGFEREGVLRSYREIGGVRRDMAMFAVVRN</sequence>
<evidence type="ECO:0000313" key="2">
    <source>
        <dbReference type="EMBL" id="NYI66532.1"/>
    </source>
</evidence>
<protein>
    <submittedName>
        <fullName evidence="2">RimJ/RimL family protein N-acetyltransferase</fullName>
    </submittedName>
</protein>
<dbReference type="InterPro" id="IPR016181">
    <property type="entry name" value="Acyl_CoA_acyltransferase"/>
</dbReference>
<dbReference type="Gene3D" id="3.40.630.30">
    <property type="match status" value="1"/>
</dbReference>
<evidence type="ECO:0000313" key="3">
    <source>
        <dbReference type="Proteomes" id="UP000539111"/>
    </source>
</evidence>
<dbReference type="PANTHER" id="PTHR46067:SF27">
    <property type="entry name" value="ACYL-COA N-ACYLTRANSFERASES (NAT) SUPERFAMILY PROTEIN"/>
    <property type="match status" value="1"/>
</dbReference>
<keyword evidence="2" id="KW-0808">Transferase</keyword>
<feature type="domain" description="N-acetyltransferase" evidence="1">
    <location>
        <begin position="23"/>
        <end position="185"/>
    </location>
</feature>
<comment type="caution">
    <text evidence="2">The sequence shown here is derived from an EMBL/GenBank/DDBJ whole genome shotgun (WGS) entry which is preliminary data.</text>
</comment>
<keyword evidence="3" id="KW-1185">Reference proteome</keyword>
<accession>A0A7Z0A8V7</accession>
<dbReference type="RefSeq" id="WP_237249029.1">
    <property type="nucleotide sequence ID" value="NZ_JACBZP010000001.1"/>
</dbReference>